<dbReference type="Gene3D" id="2.60.120.280">
    <property type="entry name" value="Regulatory protein AraC"/>
    <property type="match status" value="1"/>
</dbReference>
<sequence length="303" mass="35263">MDYSIFMAKMQAIRKREGFEGQRAIVLPKKILEVCGYTLPINSLYLTDIGFYPRAQFHYRERPSGISAHILIYCLEGKGWVELPSGNVNINPNEVLIIPAEMPHKYGADDKNPWTIYWAHFKGLQSAYFVNLLTKQFKSFVNDNIFLEERIKIFDMIYRNLESGYSLDNLFFASTSFQYFLTTLTFSDKFASAQHAVEKDVVDLSIEYMQDHLDTPIKLEALAASVNLSLSHYSNIFKRKTGYSPIIYFNHLKIQHACQYLQFTSLRINEISSKLGIEDPYYFSRLFTKVMGLSPVEYRHKKR</sequence>
<name>A0A385SII7_9BACT</name>
<evidence type="ECO:0000256" key="3">
    <source>
        <dbReference type="ARBA" id="ARBA00023163"/>
    </source>
</evidence>
<dbReference type="AlphaFoldDB" id="A0A385SII7"/>
<proteinExistence type="predicted"/>
<accession>A0A385SII7</accession>
<evidence type="ECO:0000259" key="4">
    <source>
        <dbReference type="PROSITE" id="PS01124"/>
    </source>
</evidence>
<dbReference type="EMBL" id="CP032382">
    <property type="protein sequence ID" value="AYB29180.1"/>
    <property type="molecule type" value="Genomic_DNA"/>
</dbReference>
<keyword evidence="1" id="KW-0805">Transcription regulation</keyword>
<dbReference type="Proteomes" id="UP000266183">
    <property type="component" value="Chromosome"/>
</dbReference>
<reference evidence="6" key="1">
    <citation type="submission" date="2018-09" db="EMBL/GenBank/DDBJ databases">
        <title>Chryseolinea sp. KIS68-18 isolated from soil.</title>
        <authorList>
            <person name="Weon H.-Y."/>
            <person name="Kwon S.-W."/>
            <person name="Lee S.A."/>
        </authorList>
    </citation>
    <scope>NUCLEOTIDE SEQUENCE [LARGE SCALE GENOMIC DNA]</scope>
    <source>
        <strain evidence="6">KIS68-18</strain>
    </source>
</reference>
<dbReference type="Gene3D" id="1.10.10.60">
    <property type="entry name" value="Homeodomain-like"/>
    <property type="match status" value="2"/>
</dbReference>
<keyword evidence="2" id="KW-0238">DNA-binding</keyword>
<dbReference type="PANTHER" id="PTHR43280">
    <property type="entry name" value="ARAC-FAMILY TRANSCRIPTIONAL REGULATOR"/>
    <property type="match status" value="1"/>
</dbReference>
<protein>
    <submittedName>
        <fullName evidence="5">AraC family transcriptional regulator</fullName>
    </submittedName>
</protein>
<evidence type="ECO:0000313" key="6">
    <source>
        <dbReference type="Proteomes" id="UP000266183"/>
    </source>
</evidence>
<dbReference type="GO" id="GO:0043565">
    <property type="term" value="F:sequence-specific DNA binding"/>
    <property type="evidence" value="ECO:0007669"/>
    <property type="project" value="InterPro"/>
</dbReference>
<dbReference type="PROSITE" id="PS00041">
    <property type="entry name" value="HTH_ARAC_FAMILY_1"/>
    <property type="match status" value="1"/>
</dbReference>
<dbReference type="InterPro" id="IPR037923">
    <property type="entry name" value="HTH-like"/>
</dbReference>
<dbReference type="KEGG" id="chk:D4L85_00650"/>
<dbReference type="InterPro" id="IPR018060">
    <property type="entry name" value="HTH_AraC"/>
</dbReference>
<dbReference type="Pfam" id="PF12833">
    <property type="entry name" value="HTH_18"/>
    <property type="match status" value="1"/>
</dbReference>
<evidence type="ECO:0000313" key="5">
    <source>
        <dbReference type="EMBL" id="AYB29180.1"/>
    </source>
</evidence>
<dbReference type="PROSITE" id="PS01124">
    <property type="entry name" value="HTH_ARAC_FAMILY_2"/>
    <property type="match status" value="1"/>
</dbReference>
<dbReference type="PANTHER" id="PTHR43280:SF30">
    <property type="entry name" value="MMSAB OPERON REGULATORY PROTEIN"/>
    <property type="match status" value="1"/>
</dbReference>
<dbReference type="GO" id="GO:0003700">
    <property type="term" value="F:DNA-binding transcription factor activity"/>
    <property type="evidence" value="ECO:0007669"/>
    <property type="project" value="InterPro"/>
</dbReference>
<dbReference type="SUPFAM" id="SSF46689">
    <property type="entry name" value="Homeodomain-like"/>
    <property type="match status" value="2"/>
</dbReference>
<evidence type="ECO:0000256" key="2">
    <source>
        <dbReference type="ARBA" id="ARBA00023125"/>
    </source>
</evidence>
<organism evidence="5 6">
    <name type="scientific">Chryseolinea soli</name>
    <dbReference type="NCBI Taxonomy" id="2321403"/>
    <lineage>
        <taxon>Bacteria</taxon>
        <taxon>Pseudomonadati</taxon>
        <taxon>Bacteroidota</taxon>
        <taxon>Cytophagia</taxon>
        <taxon>Cytophagales</taxon>
        <taxon>Fulvivirgaceae</taxon>
        <taxon>Chryseolinea</taxon>
    </lineage>
</organism>
<keyword evidence="6" id="KW-1185">Reference proteome</keyword>
<evidence type="ECO:0000256" key="1">
    <source>
        <dbReference type="ARBA" id="ARBA00023015"/>
    </source>
</evidence>
<dbReference type="InterPro" id="IPR018062">
    <property type="entry name" value="HTH_AraC-typ_CS"/>
</dbReference>
<dbReference type="InterPro" id="IPR003313">
    <property type="entry name" value="AraC-bd"/>
</dbReference>
<dbReference type="RefSeq" id="WP_119752503.1">
    <property type="nucleotide sequence ID" value="NZ_CP032382.1"/>
</dbReference>
<keyword evidence="3" id="KW-0804">Transcription</keyword>
<gene>
    <name evidence="5" type="ORF">D4L85_00650</name>
</gene>
<dbReference type="InterPro" id="IPR009057">
    <property type="entry name" value="Homeodomain-like_sf"/>
</dbReference>
<dbReference type="Pfam" id="PF02311">
    <property type="entry name" value="AraC_binding"/>
    <property type="match status" value="1"/>
</dbReference>
<dbReference type="SMART" id="SM00342">
    <property type="entry name" value="HTH_ARAC"/>
    <property type="match status" value="1"/>
</dbReference>
<feature type="domain" description="HTH araC/xylS-type" evidence="4">
    <location>
        <begin position="203"/>
        <end position="301"/>
    </location>
</feature>
<dbReference type="SUPFAM" id="SSF51215">
    <property type="entry name" value="Regulatory protein AraC"/>
    <property type="match status" value="1"/>
</dbReference>
<dbReference type="OrthoDB" id="9813413at2"/>
<dbReference type="CDD" id="cd06986">
    <property type="entry name" value="cupin_MmsR-like_N"/>
    <property type="match status" value="1"/>
</dbReference>